<dbReference type="GO" id="GO:0003676">
    <property type="term" value="F:nucleic acid binding"/>
    <property type="evidence" value="ECO:0007669"/>
    <property type="project" value="InterPro"/>
</dbReference>
<evidence type="ECO:0000313" key="2">
    <source>
        <dbReference type="EMBL" id="SPT19093.1"/>
    </source>
</evidence>
<evidence type="ECO:0000259" key="1">
    <source>
        <dbReference type="PROSITE" id="PS50878"/>
    </source>
</evidence>
<dbReference type="InterPro" id="IPR002156">
    <property type="entry name" value="RNaseH_domain"/>
</dbReference>
<dbReference type="Proteomes" id="UP000280104">
    <property type="component" value="Chromosome II"/>
</dbReference>
<dbReference type="InterPro" id="IPR036691">
    <property type="entry name" value="Endo/exonu/phosph_ase_sf"/>
</dbReference>
<dbReference type="SUPFAM" id="SSF56672">
    <property type="entry name" value="DNA/RNA polymerases"/>
    <property type="match status" value="1"/>
</dbReference>
<dbReference type="Pfam" id="PF13966">
    <property type="entry name" value="zf-RVT"/>
    <property type="match status" value="1"/>
</dbReference>
<dbReference type="InterPro" id="IPR036397">
    <property type="entry name" value="RNaseH_sf"/>
</dbReference>
<dbReference type="CDD" id="cd01650">
    <property type="entry name" value="RT_nLTR_like"/>
    <property type="match status" value="1"/>
</dbReference>
<dbReference type="Pfam" id="PF13456">
    <property type="entry name" value="RVT_3"/>
    <property type="match status" value="1"/>
</dbReference>
<dbReference type="PROSITE" id="PS50878">
    <property type="entry name" value="RT_POL"/>
    <property type="match status" value="1"/>
</dbReference>
<protein>
    <recommendedName>
        <fullName evidence="1">Reverse transcriptase domain-containing protein</fullName>
    </recommendedName>
</protein>
<feature type="domain" description="Reverse transcriptase" evidence="1">
    <location>
        <begin position="401"/>
        <end position="682"/>
    </location>
</feature>
<evidence type="ECO:0000313" key="3">
    <source>
        <dbReference type="Proteomes" id="UP000280104"/>
    </source>
</evidence>
<reference evidence="2 3" key="1">
    <citation type="submission" date="2018-05" db="EMBL/GenBank/DDBJ databases">
        <authorList>
            <person name="Thind KAUR A."/>
        </authorList>
    </citation>
    <scope>NUCLEOTIDE SEQUENCE [LARGE SCALE GENOMIC DNA]</scope>
</reference>
<dbReference type="InterPro" id="IPR026960">
    <property type="entry name" value="RVT-Znf"/>
</dbReference>
<dbReference type="Gene3D" id="3.60.10.10">
    <property type="entry name" value="Endonuclease/exonuclease/phosphatase"/>
    <property type="match status" value="1"/>
</dbReference>
<name>A0A7H4LKF5_WHEAT</name>
<dbReference type="Gene3D" id="3.30.420.10">
    <property type="entry name" value="Ribonuclease H-like superfamily/Ribonuclease H"/>
    <property type="match status" value="1"/>
</dbReference>
<proteinExistence type="predicted"/>
<sequence>MWTDDLKVSVHSTAFHYILAKVVHVASGVSFCLICIYGDPYHRQTSAIWDQVSTFVYDNLGIPMMCLGDLNDILYDIDGCNGYVNYYRMHAFRSLVKNCGLFDIGYCGPAYTWRGRQHTSNPIYRRLDRCLVNSEWCMHYPNTKVLNLPIILSDHAPNLVSTEGNFVKPRQTFKFENWWLMEKDFHAFAKSAWNASPSHSFAAKSSSLAGSLKMWCKKKKPLKNDLLELEARINQLQQLPLQQQDHNLETSLTTRYEFTLSKLNQFYKQRSKNKWAVAGDRNTNFFHQAVVKRRKRNTICSVKDANNMIHFNPAAITNTFVNYFRYIFSSPNDNVGNPYLSTLWPSGSLDPTYALPDNHEILQILEDMKPNASPGPDGFNVEFYLATWDWIGDEVTQLVVSFYLSGVLPPHINNTNIALIPKKLVPQVPMDYQPISLCNVVYKIIAKSLANRIKPHLPDYIDPAQQAFIEGRRTSDNIIIAQEIAHSFSLKPWKHDSFMLKIDLAKAFDRLEWDFIVLALTRKGLHAHFINLVHACISSPTFSVLINGQPSHKFKSFRGIRQGCPMSPYLFVIAINELSVALNEALQANHLQGISLGPSCPWVHSLLFADDLLVCGQATHHEAQTMANLIQQFCDLSGQTPNWSKSTILFSLHVSQATIQDIKHIFPVSNLDANFTHLGHPLILPANNRLVAYNFVLDKFLNKLPSYKANMLSHAARLELIRSVFSAIPVYYMANILFSKKFIAKLTAVIRNFWWTGVRETESKKSLCLRAWKDICNSKTEGGLGIRNLKAINESLILSAAWRLAKAPSSHLYLVLKAKYFPDTSIWRATTTPPKSAFWASILKMLPKLTCHAFYQLTSGNLSLWSMPWCNLWHTIYDSLIPQQAGFIYPSLVRELWLPGQKSWNHDLIFSLFQQLLASQIVNTEIIDDDGPDLLCWDLTPNSICSSKSAYKLCLQELHNNPRNAPMDIPLDLKDFLKLIWKQKSLLPRVQTFAWRLLRRALPTGMRAGRFSVHISPSCCRCGQQEDEFHLFFLCDFARAAWFSSPWFIRADVLTQGHSSMHSILIFLINMSHPHASIQNVLNFLWCLWKARNDFLFDRKNHHPHQVNIAATTLDFGHLRNLHNPSSEQPLSTNHHSTDILPKQGKTLKSDLLIFGTKIFFDAAFRPSKIPGLARGHVGTGIGVYISMPSDQGEISIQVQASASSTSTPLQAEAVALSCAAHLAAQLNNTNPTFLTDCLSLASATASRNISDSAAHWNIRKELATFLKVTSNLAAQVFHVSREINGVAHNLAQQVFRSVGETQVACFAHAHSNSPCPVVALLSNFQLEGIQLHTVHCF</sequence>
<dbReference type="InterPro" id="IPR043502">
    <property type="entry name" value="DNA/RNA_pol_sf"/>
</dbReference>
<accession>A0A7H4LKF5</accession>
<dbReference type="Pfam" id="PF00078">
    <property type="entry name" value="RVT_1"/>
    <property type="match status" value="1"/>
</dbReference>
<organism evidence="2 3">
    <name type="scientific">Triticum aestivum</name>
    <name type="common">Wheat</name>
    <dbReference type="NCBI Taxonomy" id="4565"/>
    <lineage>
        <taxon>Eukaryota</taxon>
        <taxon>Viridiplantae</taxon>
        <taxon>Streptophyta</taxon>
        <taxon>Embryophyta</taxon>
        <taxon>Tracheophyta</taxon>
        <taxon>Spermatophyta</taxon>
        <taxon>Magnoliopsida</taxon>
        <taxon>Liliopsida</taxon>
        <taxon>Poales</taxon>
        <taxon>Poaceae</taxon>
        <taxon>BOP clade</taxon>
        <taxon>Pooideae</taxon>
        <taxon>Triticodae</taxon>
        <taxon>Triticeae</taxon>
        <taxon>Triticinae</taxon>
        <taxon>Triticum</taxon>
    </lineage>
</organism>
<dbReference type="InterPro" id="IPR000477">
    <property type="entry name" value="RT_dom"/>
</dbReference>
<dbReference type="PANTHER" id="PTHR19446">
    <property type="entry name" value="REVERSE TRANSCRIPTASES"/>
    <property type="match status" value="1"/>
</dbReference>
<dbReference type="SUPFAM" id="SSF56219">
    <property type="entry name" value="DNase I-like"/>
    <property type="match status" value="1"/>
</dbReference>
<dbReference type="EMBL" id="LS480641">
    <property type="protein sequence ID" value="SPT19093.1"/>
    <property type="molecule type" value="Genomic_DNA"/>
</dbReference>
<gene>
    <name evidence="2" type="ORF">CAMPLR22A2D_LOCUS3708</name>
</gene>
<dbReference type="GO" id="GO:0004523">
    <property type="term" value="F:RNA-DNA hybrid ribonuclease activity"/>
    <property type="evidence" value="ECO:0007669"/>
    <property type="project" value="InterPro"/>
</dbReference>